<evidence type="ECO:0000256" key="4">
    <source>
        <dbReference type="ARBA" id="ARBA00022840"/>
    </source>
</evidence>
<keyword evidence="2 7" id="KW-0812">Transmembrane</keyword>
<comment type="subcellular location">
    <subcellularLocation>
        <location evidence="1">Cell membrane</location>
        <topology evidence="1">Multi-pass membrane protein</topology>
    </subcellularLocation>
</comment>
<comment type="caution">
    <text evidence="10">The sequence shown here is derived from an EMBL/GenBank/DDBJ whole genome shotgun (WGS) entry which is preliminary data.</text>
</comment>
<dbReference type="Pfam" id="PF00005">
    <property type="entry name" value="ABC_tran"/>
    <property type="match status" value="1"/>
</dbReference>
<evidence type="ECO:0000256" key="3">
    <source>
        <dbReference type="ARBA" id="ARBA00022741"/>
    </source>
</evidence>
<dbReference type="GO" id="GO:0140359">
    <property type="term" value="F:ABC-type transporter activity"/>
    <property type="evidence" value="ECO:0007669"/>
    <property type="project" value="InterPro"/>
</dbReference>
<dbReference type="CDD" id="cd18544">
    <property type="entry name" value="ABC_6TM_TmrA_like"/>
    <property type="match status" value="1"/>
</dbReference>
<dbReference type="PROSITE" id="PS50929">
    <property type="entry name" value="ABC_TM1F"/>
    <property type="match status" value="1"/>
</dbReference>
<dbReference type="PANTHER" id="PTHR24221">
    <property type="entry name" value="ATP-BINDING CASSETTE SUB-FAMILY B"/>
    <property type="match status" value="1"/>
</dbReference>
<evidence type="ECO:0000256" key="6">
    <source>
        <dbReference type="ARBA" id="ARBA00023136"/>
    </source>
</evidence>
<dbReference type="RefSeq" id="WP_154458177.1">
    <property type="nucleotide sequence ID" value="NZ_VUMV01000005.1"/>
</dbReference>
<evidence type="ECO:0000256" key="7">
    <source>
        <dbReference type="SAM" id="Phobius"/>
    </source>
</evidence>
<keyword evidence="5 7" id="KW-1133">Transmembrane helix</keyword>
<dbReference type="AlphaFoldDB" id="A0A7X2TNH5"/>
<keyword evidence="3" id="KW-0547">Nucleotide-binding</keyword>
<protein>
    <submittedName>
        <fullName evidence="10">ABC transporter ATP-binding protein</fullName>
    </submittedName>
</protein>
<name>A0A7X2TNH5_9FIRM</name>
<dbReference type="InterPro" id="IPR011527">
    <property type="entry name" value="ABC1_TM_dom"/>
</dbReference>
<dbReference type="Pfam" id="PF00664">
    <property type="entry name" value="ABC_membrane"/>
    <property type="match status" value="1"/>
</dbReference>
<feature type="domain" description="ABC transmembrane type-1" evidence="9">
    <location>
        <begin position="23"/>
        <end position="306"/>
    </location>
</feature>
<evidence type="ECO:0000259" key="9">
    <source>
        <dbReference type="PROSITE" id="PS50929"/>
    </source>
</evidence>
<dbReference type="GO" id="GO:0005524">
    <property type="term" value="F:ATP binding"/>
    <property type="evidence" value="ECO:0007669"/>
    <property type="project" value="UniProtKB-KW"/>
</dbReference>
<feature type="transmembrane region" description="Helical" evidence="7">
    <location>
        <begin position="55"/>
        <end position="74"/>
    </location>
</feature>
<keyword evidence="4 10" id="KW-0067">ATP-binding</keyword>
<dbReference type="InterPro" id="IPR039421">
    <property type="entry name" value="Type_1_exporter"/>
</dbReference>
<feature type="transmembrane region" description="Helical" evidence="7">
    <location>
        <begin position="268"/>
        <end position="287"/>
    </location>
</feature>
<feature type="transmembrane region" description="Helical" evidence="7">
    <location>
        <begin position="243"/>
        <end position="262"/>
    </location>
</feature>
<dbReference type="InterPro" id="IPR036640">
    <property type="entry name" value="ABC1_TM_sf"/>
</dbReference>
<dbReference type="GO" id="GO:0034040">
    <property type="term" value="F:ATPase-coupled lipid transmembrane transporter activity"/>
    <property type="evidence" value="ECO:0007669"/>
    <property type="project" value="TreeGrafter"/>
</dbReference>
<keyword evidence="11" id="KW-1185">Reference proteome</keyword>
<evidence type="ECO:0000313" key="11">
    <source>
        <dbReference type="Proteomes" id="UP000466864"/>
    </source>
</evidence>
<dbReference type="Gene3D" id="3.40.50.300">
    <property type="entry name" value="P-loop containing nucleotide triphosphate hydrolases"/>
    <property type="match status" value="1"/>
</dbReference>
<evidence type="ECO:0000313" key="10">
    <source>
        <dbReference type="EMBL" id="MST82267.1"/>
    </source>
</evidence>
<dbReference type="SUPFAM" id="SSF90123">
    <property type="entry name" value="ABC transporter transmembrane region"/>
    <property type="match status" value="1"/>
</dbReference>
<dbReference type="SUPFAM" id="SSF52540">
    <property type="entry name" value="P-loop containing nucleoside triphosphate hydrolases"/>
    <property type="match status" value="1"/>
</dbReference>
<dbReference type="PANTHER" id="PTHR24221:SF654">
    <property type="entry name" value="ATP-BINDING CASSETTE SUB-FAMILY B MEMBER 6"/>
    <property type="match status" value="1"/>
</dbReference>
<evidence type="ECO:0000256" key="1">
    <source>
        <dbReference type="ARBA" id="ARBA00004651"/>
    </source>
</evidence>
<sequence>MRNHELLRKSLRKVISKNKGLIAGLTLIIAASVFSSLIPPLVLERAVNLLTDYRDVSWGLALLYFLFIVIADILESAQNASITIFGQKVTHGIRSALCEKLGRLPADYFHSHESGKIESIFTNDGDAIDVLYSDGVVSMIADLFKVIGILAVIFTRSPGLGLLVTAVTPLLFLFTRVCQKRANKAQLANRRAIARVNGHVPETLRCIRMIHVLHAEKYMEDTYDGYIRESYDAVEKSNLIDSIYSPVILLTQACVTAVMMVLAAKGDAWRSFFGISVGTAVAMMAYVNKIFAPLENIGMEIQNIQSAAAAIGHINEFLSEPEWNPADSCPEQDACVSFQHVTFGYEKEHPVLNDLSFSVERGEMVTFAGRTGAGKTTIFRLLTGLYEPDSGSVNLAGRCPCSLRPEEKRKVYGYVEQSFAPVPGTVRDQITIYDTGISEEQIRKAVRLAGLEKIIDGLPSGLDTPMDPQQFSRGQLQLLSIARAVVTDPAILLLDEVTASLDAETEARVIRALKNSSEGRTVLTISHRLSAALGSTRIIEISEQGKNTSSEI</sequence>
<dbReference type="Proteomes" id="UP000466864">
    <property type="component" value="Unassembled WGS sequence"/>
</dbReference>
<proteinExistence type="predicted"/>
<dbReference type="InterPro" id="IPR027417">
    <property type="entry name" value="P-loop_NTPase"/>
</dbReference>
<dbReference type="SMART" id="SM00382">
    <property type="entry name" value="AAA"/>
    <property type="match status" value="1"/>
</dbReference>
<feature type="domain" description="ABC transporter" evidence="8">
    <location>
        <begin position="336"/>
        <end position="552"/>
    </location>
</feature>
<keyword evidence="6 7" id="KW-0472">Membrane</keyword>
<accession>A0A7X2TNH5</accession>
<dbReference type="PROSITE" id="PS50893">
    <property type="entry name" value="ABC_TRANSPORTER_2"/>
    <property type="match status" value="1"/>
</dbReference>
<reference evidence="10 11" key="1">
    <citation type="submission" date="2019-08" db="EMBL/GenBank/DDBJ databases">
        <title>In-depth cultivation of the pig gut microbiome towards novel bacterial diversity and tailored functional studies.</title>
        <authorList>
            <person name="Wylensek D."/>
            <person name="Hitch T.C.A."/>
            <person name="Clavel T."/>
        </authorList>
    </citation>
    <scope>NUCLEOTIDE SEQUENCE [LARGE SCALE GENOMIC DNA]</scope>
    <source>
        <strain evidence="10 11">Oil+RF-744-WCA-WT-13</strain>
    </source>
</reference>
<feature type="transmembrane region" description="Helical" evidence="7">
    <location>
        <begin position="21"/>
        <end position="43"/>
    </location>
</feature>
<dbReference type="EMBL" id="VUMV01000005">
    <property type="protein sequence ID" value="MST82267.1"/>
    <property type="molecule type" value="Genomic_DNA"/>
</dbReference>
<evidence type="ECO:0000256" key="5">
    <source>
        <dbReference type="ARBA" id="ARBA00022989"/>
    </source>
</evidence>
<dbReference type="InterPro" id="IPR003439">
    <property type="entry name" value="ABC_transporter-like_ATP-bd"/>
</dbReference>
<dbReference type="GO" id="GO:0016887">
    <property type="term" value="F:ATP hydrolysis activity"/>
    <property type="evidence" value="ECO:0007669"/>
    <property type="project" value="InterPro"/>
</dbReference>
<organism evidence="10 11">
    <name type="scientific">Bilifractor porci</name>
    <dbReference type="NCBI Taxonomy" id="2606636"/>
    <lineage>
        <taxon>Bacteria</taxon>
        <taxon>Bacillati</taxon>
        <taxon>Bacillota</taxon>
        <taxon>Clostridia</taxon>
        <taxon>Lachnospirales</taxon>
        <taxon>Lachnospiraceae</taxon>
        <taxon>Bilifractor</taxon>
    </lineage>
</organism>
<dbReference type="Gene3D" id="1.20.1560.10">
    <property type="entry name" value="ABC transporter type 1, transmembrane domain"/>
    <property type="match status" value="1"/>
</dbReference>
<dbReference type="GO" id="GO:0005886">
    <property type="term" value="C:plasma membrane"/>
    <property type="evidence" value="ECO:0007669"/>
    <property type="project" value="UniProtKB-SubCell"/>
</dbReference>
<evidence type="ECO:0000256" key="2">
    <source>
        <dbReference type="ARBA" id="ARBA00022692"/>
    </source>
</evidence>
<gene>
    <name evidence="10" type="ORF">FYJ60_08060</name>
</gene>
<evidence type="ECO:0000259" key="8">
    <source>
        <dbReference type="PROSITE" id="PS50893"/>
    </source>
</evidence>
<dbReference type="InterPro" id="IPR003593">
    <property type="entry name" value="AAA+_ATPase"/>
</dbReference>